<keyword evidence="3" id="KW-1185">Reference proteome</keyword>
<dbReference type="RefSeq" id="WP_206293900.1">
    <property type="nucleotide sequence ID" value="NZ_CP063458.1"/>
</dbReference>
<keyword evidence="1" id="KW-0812">Transmembrane</keyword>
<reference evidence="2 3" key="1">
    <citation type="submission" date="2020-10" db="EMBL/GenBank/DDBJ databases">
        <title>Wide distribution of Phycisphaera-like planctomycetes from WD2101 soil group in peatlands and genome analysis of the first cultivated representative.</title>
        <authorList>
            <person name="Dedysh S.N."/>
            <person name="Beletsky A.V."/>
            <person name="Ivanova A."/>
            <person name="Kulichevskaya I.S."/>
            <person name="Suzina N.E."/>
            <person name="Philippov D.A."/>
            <person name="Rakitin A.L."/>
            <person name="Mardanov A.V."/>
            <person name="Ravin N.V."/>
        </authorList>
    </citation>
    <scope>NUCLEOTIDE SEQUENCE [LARGE SCALE GENOMIC DNA]</scope>
    <source>
        <strain evidence="2 3">M1803</strain>
    </source>
</reference>
<evidence type="ECO:0000313" key="2">
    <source>
        <dbReference type="EMBL" id="QOV90797.1"/>
    </source>
</evidence>
<protein>
    <recommendedName>
        <fullName evidence="4">DUF155 domain-containing protein</fullName>
    </recommendedName>
</protein>
<keyword evidence="1" id="KW-0472">Membrane</keyword>
<evidence type="ECO:0008006" key="4">
    <source>
        <dbReference type="Google" id="ProtNLM"/>
    </source>
</evidence>
<proteinExistence type="predicted"/>
<feature type="transmembrane region" description="Helical" evidence="1">
    <location>
        <begin position="359"/>
        <end position="380"/>
    </location>
</feature>
<organism evidence="2 3">
    <name type="scientific">Humisphaera borealis</name>
    <dbReference type="NCBI Taxonomy" id="2807512"/>
    <lineage>
        <taxon>Bacteria</taxon>
        <taxon>Pseudomonadati</taxon>
        <taxon>Planctomycetota</taxon>
        <taxon>Phycisphaerae</taxon>
        <taxon>Tepidisphaerales</taxon>
        <taxon>Tepidisphaeraceae</taxon>
        <taxon>Humisphaera</taxon>
    </lineage>
</organism>
<name>A0A7M2WZ50_9BACT</name>
<sequence>MTAAAIGKPTPASAETVESYSGEVVYFYAFDVAYEMHRRPIQTLLGQPVVEFALDTNKRAPRQHTFFRPNTVRLPAMERITPNGPLRLERVIKILPVGAISITIRVPFTVKSLDELTSYHDLRFGDGTYLYEEVRRLANEVREELEPFFVRPVDGSLRDEEAYTVFCLNAQSGSANRCEDWLKLHRREVAALLTEEVDHGRLSDQEVEESTGKWLSYYEQDLVVIDWDAALVIDEPRFFEEALYLIEMANLQLAELEAYDRLLDGAVERSYRDIGARKWSTFKTIGIPRDLRELRIDLARLSDELLNTTKFFGDWHMARIYQALSDRFHLEEWHRTIDEKLKTLDELYQLLRSEQNNRWMLILEVSIVVLFVVDLAMLFVRIH</sequence>
<evidence type="ECO:0000256" key="1">
    <source>
        <dbReference type="SAM" id="Phobius"/>
    </source>
</evidence>
<evidence type="ECO:0000313" key="3">
    <source>
        <dbReference type="Proteomes" id="UP000593765"/>
    </source>
</evidence>
<dbReference type="EMBL" id="CP063458">
    <property type="protein sequence ID" value="QOV90797.1"/>
    <property type="molecule type" value="Genomic_DNA"/>
</dbReference>
<accession>A0A7M2WZ50</accession>
<dbReference type="Proteomes" id="UP000593765">
    <property type="component" value="Chromosome"/>
</dbReference>
<gene>
    <name evidence="2" type="ORF">IPV69_05415</name>
</gene>
<dbReference type="AlphaFoldDB" id="A0A7M2WZ50"/>
<keyword evidence="1" id="KW-1133">Transmembrane helix</keyword>
<dbReference type="KEGG" id="hbs:IPV69_05415"/>